<protein>
    <recommendedName>
        <fullName evidence="3">Lipoprotein</fullName>
    </recommendedName>
</protein>
<dbReference type="Proteomes" id="UP000187550">
    <property type="component" value="Unassembled WGS sequence"/>
</dbReference>
<name>A0A1U7PIA3_9BACI</name>
<evidence type="ECO:0008006" key="3">
    <source>
        <dbReference type="Google" id="ProtNLM"/>
    </source>
</evidence>
<evidence type="ECO:0000313" key="2">
    <source>
        <dbReference type="Proteomes" id="UP000187550"/>
    </source>
</evidence>
<evidence type="ECO:0000313" key="1">
    <source>
        <dbReference type="EMBL" id="SIT66024.1"/>
    </source>
</evidence>
<accession>A0A1U7PIA3</accession>
<reference evidence="2" key="1">
    <citation type="submission" date="2017-01" db="EMBL/GenBank/DDBJ databases">
        <authorList>
            <person name="Varghese N."/>
            <person name="Submissions S."/>
        </authorList>
    </citation>
    <scope>NUCLEOTIDE SEQUENCE [LARGE SCALE GENOMIC DNA]</scope>
    <source>
        <strain evidence="2">MNA4</strain>
    </source>
</reference>
<dbReference type="AlphaFoldDB" id="A0A1U7PIA3"/>
<keyword evidence="2" id="KW-1185">Reference proteome</keyword>
<dbReference type="OrthoDB" id="2451243at2"/>
<organism evidence="1 2">
    <name type="scientific">Edaphobacillus lindanitolerans</name>
    <dbReference type="NCBI Taxonomy" id="550447"/>
    <lineage>
        <taxon>Bacteria</taxon>
        <taxon>Bacillati</taxon>
        <taxon>Bacillota</taxon>
        <taxon>Bacilli</taxon>
        <taxon>Bacillales</taxon>
        <taxon>Bacillaceae</taxon>
        <taxon>Edaphobacillus</taxon>
    </lineage>
</organism>
<dbReference type="STRING" id="550447.SAMN05428946_0004"/>
<proteinExistence type="predicted"/>
<gene>
    <name evidence="1" type="ORF">SAMN05428946_0004</name>
</gene>
<sequence length="188" mass="20693">MKRRLMALTLSLSLIAGCSTGNGKEVQTEKGAKVPQNENEPALQIQVLKADEENGLTEENEMYQQLSSLLEANPGLGVPEDFSVHALNLVPTQSGGNSLLFFGINRLDQPIRNIEFDYTLGIEENGEQKLVLDKEHVELTEGETGSIQPAHAIPFTIDVTSEGSEILKNMTEENKIVKLENVKYELGQ</sequence>
<dbReference type="PROSITE" id="PS51257">
    <property type="entry name" value="PROKAR_LIPOPROTEIN"/>
    <property type="match status" value="1"/>
</dbReference>
<dbReference type="RefSeq" id="WP_076756340.1">
    <property type="nucleotide sequence ID" value="NZ_FTPL01000001.1"/>
</dbReference>
<dbReference type="EMBL" id="FTPL01000001">
    <property type="protein sequence ID" value="SIT66024.1"/>
    <property type="molecule type" value="Genomic_DNA"/>
</dbReference>